<dbReference type="Pfam" id="PF03607">
    <property type="entry name" value="DCX"/>
    <property type="match status" value="1"/>
</dbReference>
<evidence type="ECO:0000259" key="2">
    <source>
        <dbReference type="PROSITE" id="PS50309"/>
    </source>
</evidence>
<evidence type="ECO:0000313" key="3">
    <source>
        <dbReference type="EMBL" id="OII75468.1"/>
    </source>
</evidence>
<feature type="domain" description="Doublecortin" evidence="2">
    <location>
        <begin position="160"/>
        <end position="233"/>
    </location>
</feature>
<dbReference type="GO" id="GO:0035556">
    <property type="term" value="P:intracellular signal transduction"/>
    <property type="evidence" value="ECO:0007669"/>
    <property type="project" value="InterPro"/>
</dbReference>
<protein>
    <recommendedName>
        <fullName evidence="2">Doublecortin domain-containing protein</fullName>
    </recommendedName>
</protein>
<dbReference type="AlphaFoldDB" id="A0A1J4MR42"/>
<reference evidence="3 4" key="1">
    <citation type="submission" date="2016-10" db="EMBL/GenBank/DDBJ databases">
        <title>Reductive evolution of mitochondrial metabolism and differential evolution of invasion-related proteins in Cryptosporidium.</title>
        <authorList>
            <person name="Liu S."/>
            <person name="Roellig D.M."/>
            <person name="Guo Y."/>
            <person name="Li N."/>
            <person name="Frace M.A."/>
            <person name="Tang K."/>
            <person name="Zhang L."/>
            <person name="Feng Y."/>
            <person name="Xiao L."/>
        </authorList>
    </citation>
    <scope>NUCLEOTIDE SEQUENCE [LARGE SCALE GENOMIC DNA]</scope>
    <source>
        <strain evidence="3">39726</strain>
    </source>
</reference>
<organism evidence="3 4">
    <name type="scientific">Cryptosporidium ubiquitum</name>
    <dbReference type="NCBI Taxonomy" id="857276"/>
    <lineage>
        <taxon>Eukaryota</taxon>
        <taxon>Sar</taxon>
        <taxon>Alveolata</taxon>
        <taxon>Apicomplexa</taxon>
        <taxon>Conoidasida</taxon>
        <taxon>Coccidia</taxon>
        <taxon>Eucoccidiorida</taxon>
        <taxon>Eimeriorina</taxon>
        <taxon>Cryptosporidiidae</taxon>
        <taxon>Cryptosporidium</taxon>
    </lineage>
</organism>
<name>A0A1J4MR42_9CRYT</name>
<dbReference type="Proteomes" id="UP000186176">
    <property type="component" value="Unassembled WGS sequence"/>
</dbReference>
<evidence type="ECO:0000256" key="1">
    <source>
        <dbReference type="SAM" id="MobiDB-lite"/>
    </source>
</evidence>
<feature type="region of interest" description="Disordered" evidence="1">
    <location>
        <begin position="36"/>
        <end position="67"/>
    </location>
</feature>
<proteinExistence type="predicted"/>
<dbReference type="OrthoDB" id="548799at2759"/>
<dbReference type="PROSITE" id="PS50309">
    <property type="entry name" value="DC"/>
    <property type="match status" value="1"/>
</dbReference>
<gene>
    <name evidence="3" type="ORF">cubi_01989</name>
</gene>
<dbReference type="EMBL" id="LRBP01000001">
    <property type="protein sequence ID" value="OII75468.1"/>
    <property type="molecule type" value="Genomic_DNA"/>
</dbReference>
<keyword evidence="4" id="KW-1185">Reference proteome</keyword>
<dbReference type="VEuPathDB" id="CryptoDB:cubi_01989"/>
<dbReference type="SUPFAM" id="SSF89837">
    <property type="entry name" value="Doublecortin (DC)"/>
    <property type="match status" value="1"/>
</dbReference>
<accession>A0A1J4MR42</accession>
<dbReference type="SMART" id="SM00537">
    <property type="entry name" value="DCX"/>
    <property type="match status" value="1"/>
</dbReference>
<dbReference type="GO" id="GO:0015631">
    <property type="term" value="F:tubulin binding"/>
    <property type="evidence" value="ECO:0007669"/>
    <property type="project" value="InterPro"/>
</dbReference>
<evidence type="ECO:0000313" key="4">
    <source>
        <dbReference type="Proteomes" id="UP000186176"/>
    </source>
</evidence>
<dbReference type="GeneID" id="39978780"/>
<dbReference type="Gene3D" id="3.10.20.230">
    <property type="entry name" value="Doublecortin domain"/>
    <property type="match status" value="1"/>
</dbReference>
<comment type="caution">
    <text evidence="3">The sequence shown here is derived from an EMBL/GenBank/DDBJ whole genome shotgun (WGS) entry which is preliminary data.</text>
</comment>
<dbReference type="InterPro" id="IPR036572">
    <property type="entry name" value="Doublecortin_dom_sf"/>
</dbReference>
<dbReference type="Pfam" id="PF05517">
    <property type="entry name" value="p25-alpha"/>
    <property type="match status" value="1"/>
</dbReference>
<dbReference type="RefSeq" id="XP_028876475.1">
    <property type="nucleotide sequence ID" value="XM_029019001.1"/>
</dbReference>
<dbReference type="CDD" id="cd01617">
    <property type="entry name" value="DCX"/>
    <property type="match status" value="1"/>
</dbReference>
<dbReference type="GO" id="GO:0046785">
    <property type="term" value="P:microtubule polymerization"/>
    <property type="evidence" value="ECO:0007669"/>
    <property type="project" value="InterPro"/>
</dbReference>
<dbReference type="InterPro" id="IPR003533">
    <property type="entry name" value="Doublecortin_dom"/>
</dbReference>
<dbReference type="InterPro" id="IPR008907">
    <property type="entry name" value="TPP/p25"/>
</dbReference>
<sequence>MQTRNLNSTKLEQITYLPEEEDILIWHSKSLESKEKRNLELKHSSKSKKNFNNDFKEPPKIIPSSDTEKQTRLINKFHTMPEESKSNVFDRLLDPKLYTGMHRYRFDKDGNGLGKAGREYIYREDGYTESTKRKHEVLGSPIKKHSYTSICSNDFLQKAKVIWLYKNGDKYDKGTIYYVKPYIRNMNQLFNEINRNVRLLGGPVRVLYDQGLKQINGVSEIVDGAKYLCTSGEQPTSIDKLEKFLSYWIINK</sequence>